<feature type="binding site" evidence="6">
    <location>
        <position position="427"/>
    </location>
    <ligand>
        <name>Na(+)</name>
        <dbReference type="ChEBI" id="CHEBI:29101"/>
        <label>1</label>
    </ligand>
</feature>
<evidence type="ECO:0000313" key="11">
    <source>
        <dbReference type="Proteomes" id="UP001044222"/>
    </source>
</evidence>
<dbReference type="GO" id="GO:0005886">
    <property type="term" value="C:plasma membrane"/>
    <property type="evidence" value="ECO:0007669"/>
    <property type="project" value="TreeGrafter"/>
</dbReference>
<sequence length="634" mass="70743">MDYVAYNKKLSPLVTLSTVRGLSVRLLSSADTMEPTASDTLASGEEKPETVRGRGRGMTDRGKWANKTEFRLAMAGAVIGLNNIWRFPYIVYLCGGGVFLVLYLLSLFFCGMPVLFLETAIGQFTSEGPFTAWRKMCPIFQGIGIASQVIVLCHSVTNVVILAWTLFYLYNSFTNPLPWSSCKNVWNTADCWNQSTSADWSYFDNASDPYPGFERSAEEEFWKFHVAGDRDSDEFSADLGGVRWDLALCLLLAWAACYFCVWKGVKYIGKVVYFTVAFPFLLLFIFFIRGVTLPGAWRGITYFISPQFYPLRHGYVWYHALFEASYTHGVCHGVLVTLGSYNTYKHDCYKDCLVLCAVTTGTSIFAGVVMFALLGFGAESAGVSFDEILSFGPVLPFASMSRVFSALPVPQLWSVLFFLMVFFFVLDNQFLMTESLVTTISDVFPEALRKRHEVLVLVTVAVCFLLGLPLVTREGYTMTAIFGVSAISLMFIVFFETIAIGWIYGADRFYDNIEDMIGYRPFPLIKYCWLFVAPLCGIASIIYSLATPWIESGIWTPRIGVFLLILPMLCIPLFVVVAISKNEDDVTTPASDLKQARPSKPRLSLCKNAIFRGSESDGVRASGEKPAEEGTTAV</sequence>
<dbReference type="PROSITE" id="PS00754">
    <property type="entry name" value="NA_NEUROTRAN_SYMP_2"/>
    <property type="match status" value="1"/>
</dbReference>
<keyword evidence="3 9" id="KW-0812">Transmembrane</keyword>
<protein>
    <recommendedName>
        <fullName evidence="12">Transporter</fullName>
    </recommendedName>
</protein>
<feature type="transmembrane region" description="Helical" evidence="9">
    <location>
        <begin position="478"/>
        <end position="504"/>
    </location>
</feature>
<evidence type="ECO:0000256" key="9">
    <source>
        <dbReference type="SAM" id="Phobius"/>
    </source>
</evidence>
<evidence type="ECO:0000256" key="2">
    <source>
        <dbReference type="ARBA" id="ARBA00022448"/>
    </source>
</evidence>
<feature type="transmembrane region" description="Helical" evidence="9">
    <location>
        <begin position="138"/>
        <end position="170"/>
    </location>
</feature>
<name>A0A9D3RYH6_ANGAN</name>
<evidence type="ECO:0000256" key="6">
    <source>
        <dbReference type="PIRSR" id="PIRSR600175-1"/>
    </source>
</evidence>
<evidence type="ECO:0008006" key="12">
    <source>
        <dbReference type="Google" id="ProtNLM"/>
    </source>
</evidence>
<dbReference type="InterPro" id="IPR000175">
    <property type="entry name" value="Na/ntran_symport"/>
</dbReference>
<dbReference type="PROSITE" id="PS50267">
    <property type="entry name" value="NA_NEUROTRAN_SYMP_3"/>
    <property type="match status" value="1"/>
</dbReference>
<keyword evidence="5 9" id="KW-0472">Membrane</keyword>
<keyword evidence="6" id="KW-0479">Metal-binding</keyword>
<evidence type="ECO:0000256" key="7">
    <source>
        <dbReference type="PIRSR" id="PIRSR600175-2"/>
    </source>
</evidence>
<keyword evidence="4 9" id="KW-1133">Transmembrane helix</keyword>
<comment type="caution">
    <text evidence="10">The sequence shown here is derived from an EMBL/GenBank/DDBJ whole genome shotgun (WGS) entry which is preliminary data.</text>
</comment>
<evidence type="ECO:0000256" key="1">
    <source>
        <dbReference type="ARBA" id="ARBA00004141"/>
    </source>
</evidence>
<accession>A0A9D3RYH6</accession>
<gene>
    <name evidence="10" type="ORF">ANANG_G00146170</name>
</gene>
<organism evidence="10 11">
    <name type="scientific">Anguilla anguilla</name>
    <name type="common">European freshwater eel</name>
    <name type="synonym">Muraena anguilla</name>
    <dbReference type="NCBI Taxonomy" id="7936"/>
    <lineage>
        <taxon>Eukaryota</taxon>
        <taxon>Metazoa</taxon>
        <taxon>Chordata</taxon>
        <taxon>Craniata</taxon>
        <taxon>Vertebrata</taxon>
        <taxon>Euteleostomi</taxon>
        <taxon>Actinopterygii</taxon>
        <taxon>Neopterygii</taxon>
        <taxon>Teleostei</taxon>
        <taxon>Anguilliformes</taxon>
        <taxon>Anguillidae</taxon>
        <taxon>Anguilla</taxon>
    </lineage>
</organism>
<evidence type="ECO:0000313" key="10">
    <source>
        <dbReference type="EMBL" id="KAG5846101.1"/>
    </source>
</evidence>
<feature type="transmembrane region" description="Helical" evidence="9">
    <location>
        <begin position="273"/>
        <end position="297"/>
    </location>
</feature>
<dbReference type="PRINTS" id="PR00176">
    <property type="entry name" value="NANEUSMPORT"/>
</dbReference>
<evidence type="ECO:0000256" key="5">
    <source>
        <dbReference type="ARBA" id="ARBA00023136"/>
    </source>
</evidence>
<evidence type="ECO:0000256" key="8">
    <source>
        <dbReference type="SAM" id="MobiDB-lite"/>
    </source>
</evidence>
<feature type="binding site" evidence="6">
    <location>
        <position position="83"/>
    </location>
    <ligand>
        <name>Na(+)</name>
        <dbReference type="ChEBI" id="CHEBI:29101"/>
        <label>1</label>
    </ligand>
</feature>
<dbReference type="AlphaFoldDB" id="A0A9D3RYH6"/>
<dbReference type="EMBL" id="JAFIRN010000007">
    <property type="protein sequence ID" value="KAG5846101.1"/>
    <property type="molecule type" value="Genomic_DNA"/>
</dbReference>
<evidence type="ECO:0000256" key="4">
    <source>
        <dbReference type="ARBA" id="ARBA00022989"/>
    </source>
</evidence>
<comment type="subcellular location">
    <subcellularLocation>
        <location evidence="1">Membrane</location>
        <topology evidence="1">Multi-pass membrane protein</topology>
    </subcellularLocation>
</comment>
<feature type="disulfide bond" evidence="7">
    <location>
        <begin position="182"/>
        <end position="191"/>
    </location>
</feature>
<dbReference type="PANTHER" id="PTHR11616:SF280">
    <property type="entry name" value="TRANSPORTER"/>
    <property type="match status" value="1"/>
</dbReference>
<keyword evidence="2" id="KW-0813">Transport</keyword>
<dbReference type="PANTHER" id="PTHR11616">
    <property type="entry name" value="SODIUM/CHLORIDE DEPENDENT TRANSPORTER"/>
    <property type="match status" value="1"/>
</dbReference>
<feature type="compositionally biased region" description="Basic and acidic residues" evidence="8">
    <location>
        <begin position="44"/>
        <end position="60"/>
    </location>
</feature>
<dbReference type="InterPro" id="IPR037272">
    <property type="entry name" value="SNS_sf"/>
</dbReference>
<feature type="transmembrane region" description="Helical" evidence="9">
    <location>
        <begin position="353"/>
        <end position="376"/>
    </location>
</feature>
<feature type="transmembrane region" description="Helical" evidence="9">
    <location>
        <begin position="242"/>
        <end position="261"/>
    </location>
</feature>
<dbReference type="GO" id="GO:0005332">
    <property type="term" value="F:gamma-aminobutyric acid:sodium:chloride symporter activity"/>
    <property type="evidence" value="ECO:0007669"/>
    <property type="project" value="TreeGrafter"/>
</dbReference>
<keyword evidence="6" id="KW-0915">Sodium</keyword>
<dbReference type="SUPFAM" id="SSF161070">
    <property type="entry name" value="SNF-like"/>
    <property type="match status" value="1"/>
</dbReference>
<proteinExistence type="predicted"/>
<dbReference type="GO" id="GO:0042995">
    <property type="term" value="C:cell projection"/>
    <property type="evidence" value="ECO:0007669"/>
    <property type="project" value="TreeGrafter"/>
</dbReference>
<feature type="transmembrane region" description="Helical" evidence="9">
    <location>
        <begin position="558"/>
        <end position="579"/>
    </location>
</feature>
<keyword evidence="7" id="KW-1015">Disulfide bond</keyword>
<feature type="transmembrane region" description="Helical" evidence="9">
    <location>
        <begin position="89"/>
        <end position="117"/>
    </location>
</feature>
<feature type="transmembrane region" description="Helical" evidence="9">
    <location>
        <begin position="403"/>
        <end position="426"/>
    </location>
</feature>
<feature type="transmembrane region" description="Helical" evidence="9">
    <location>
        <begin position="524"/>
        <end position="546"/>
    </location>
</feature>
<feature type="region of interest" description="Disordered" evidence="8">
    <location>
        <begin position="35"/>
        <end position="60"/>
    </location>
</feature>
<feature type="transmembrane region" description="Helical" evidence="9">
    <location>
        <begin position="454"/>
        <end position="472"/>
    </location>
</feature>
<feature type="compositionally biased region" description="Basic and acidic residues" evidence="8">
    <location>
        <begin position="615"/>
        <end position="628"/>
    </location>
</feature>
<feature type="transmembrane region" description="Helical" evidence="9">
    <location>
        <begin position="317"/>
        <end position="341"/>
    </location>
</feature>
<feature type="region of interest" description="Disordered" evidence="8">
    <location>
        <begin position="615"/>
        <end position="634"/>
    </location>
</feature>
<feature type="binding site" evidence="6">
    <location>
        <position position="76"/>
    </location>
    <ligand>
        <name>Na(+)</name>
        <dbReference type="ChEBI" id="CHEBI:29101"/>
        <label>1</label>
    </ligand>
</feature>
<dbReference type="GO" id="GO:0046872">
    <property type="term" value="F:metal ion binding"/>
    <property type="evidence" value="ECO:0007669"/>
    <property type="project" value="UniProtKB-KW"/>
</dbReference>
<dbReference type="Pfam" id="PF00209">
    <property type="entry name" value="SNF"/>
    <property type="match status" value="1"/>
</dbReference>
<keyword evidence="11" id="KW-1185">Reference proteome</keyword>
<evidence type="ECO:0000256" key="3">
    <source>
        <dbReference type="ARBA" id="ARBA00022692"/>
    </source>
</evidence>
<dbReference type="Proteomes" id="UP001044222">
    <property type="component" value="Chromosome 7"/>
</dbReference>
<reference evidence="10" key="1">
    <citation type="submission" date="2021-01" db="EMBL/GenBank/DDBJ databases">
        <title>A chromosome-scale assembly of European eel, Anguilla anguilla.</title>
        <authorList>
            <person name="Henkel C."/>
            <person name="Jong-Raadsen S.A."/>
            <person name="Dufour S."/>
            <person name="Weltzien F.-A."/>
            <person name="Palstra A.P."/>
            <person name="Pelster B."/>
            <person name="Spaink H.P."/>
            <person name="Van Den Thillart G.E."/>
            <person name="Jansen H."/>
            <person name="Zahm M."/>
            <person name="Klopp C."/>
            <person name="Cedric C."/>
            <person name="Louis A."/>
            <person name="Berthelot C."/>
            <person name="Parey E."/>
            <person name="Roest Crollius H."/>
            <person name="Montfort J."/>
            <person name="Robinson-Rechavi M."/>
            <person name="Bucao C."/>
            <person name="Bouchez O."/>
            <person name="Gislard M."/>
            <person name="Lluch J."/>
            <person name="Milhes M."/>
            <person name="Lampietro C."/>
            <person name="Lopez Roques C."/>
            <person name="Donnadieu C."/>
            <person name="Braasch I."/>
            <person name="Desvignes T."/>
            <person name="Postlethwait J."/>
            <person name="Bobe J."/>
            <person name="Guiguen Y."/>
            <person name="Dirks R."/>
        </authorList>
    </citation>
    <scope>NUCLEOTIDE SEQUENCE</scope>
    <source>
        <strain evidence="10">Tag_6206</strain>
        <tissue evidence="10">Liver</tissue>
    </source>
</reference>